<reference evidence="2 3" key="1">
    <citation type="submission" date="2020-02" db="EMBL/GenBank/DDBJ databases">
        <authorList>
            <person name="Li G."/>
        </authorList>
    </citation>
    <scope>NUCLEOTIDE SEQUENCE [LARGE SCALE GENOMIC DNA]</scope>
    <source>
        <strain evidence="2 3">DSM 102029</strain>
    </source>
</reference>
<dbReference type="Gene3D" id="3.20.20.80">
    <property type="entry name" value="Glycosidases"/>
    <property type="match status" value="1"/>
</dbReference>
<protein>
    <recommendedName>
        <fullName evidence="1">GH18 domain-containing protein</fullName>
    </recommendedName>
</protein>
<evidence type="ECO:0000313" key="3">
    <source>
        <dbReference type="Proteomes" id="UP000464751"/>
    </source>
</evidence>
<dbReference type="Proteomes" id="UP000464751">
    <property type="component" value="Chromosome"/>
</dbReference>
<dbReference type="InterPro" id="IPR017853">
    <property type="entry name" value="GH"/>
</dbReference>
<proteinExistence type="predicted"/>
<accession>A0A6P1YT65</accession>
<evidence type="ECO:0000259" key="1">
    <source>
        <dbReference type="Pfam" id="PF00704"/>
    </source>
</evidence>
<keyword evidence="3" id="KW-1185">Reference proteome</keyword>
<name>A0A6P1YT65_9HYPH</name>
<dbReference type="InterPro" id="IPR001223">
    <property type="entry name" value="Glyco_hydro18_cat"/>
</dbReference>
<sequence length="317" mass="33108">MLLMAPLSPAQAAPPPRPFLAYHASWAETPATSGDTTTLAGLPGYITHVALSFVKPDLTYAGALDLSGTGLEYPYSGAILRAGILALKQRQPGTKVLLAVGGATYGGWSRLDADALARLVRDLGADGVDIDYEPANPSCVVVSARVHCANDLLSIQLVETIRSALPRPLVVSAAGWSVGAYGEGAFATAPPRSPWRGSMLALLRSPAAAKLDLVSIMSYDAGPSYRPDQAFRAYRALWKGPLALGVQVLPGNGPRFSFAYTGEILSAVRDDPLAGAMLYALRLEPPGPPGPDNPDYRAMAAAICVTLDLADCSAPVP</sequence>
<dbReference type="EMBL" id="CP048630">
    <property type="protein sequence ID" value="QIB36352.1"/>
    <property type="molecule type" value="Genomic_DNA"/>
</dbReference>
<dbReference type="KEGG" id="apra:G3A50_18280"/>
<dbReference type="Pfam" id="PF00704">
    <property type="entry name" value="Glyco_hydro_18"/>
    <property type="match status" value="1"/>
</dbReference>
<dbReference type="AlphaFoldDB" id="A0A6P1YT65"/>
<gene>
    <name evidence="2" type="ORF">G3A50_18280</name>
</gene>
<organism evidence="2 3">
    <name type="scientific">Ancylobacter pratisalsi</name>
    <dbReference type="NCBI Taxonomy" id="1745854"/>
    <lineage>
        <taxon>Bacteria</taxon>
        <taxon>Pseudomonadati</taxon>
        <taxon>Pseudomonadota</taxon>
        <taxon>Alphaproteobacteria</taxon>
        <taxon>Hyphomicrobiales</taxon>
        <taxon>Xanthobacteraceae</taxon>
        <taxon>Ancylobacter</taxon>
    </lineage>
</organism>
<feature type="domain" description="GH18" evidence="1">
    <location>
        <begin position="21"/>
        <end position="221"/>
    </location>
</feature>
<dbReference type="GO" id="GO:0005975">
    <property type="term" value="P:carbohydrate metabolic process"/>
    <property type="evidence" value="ECO:0007669"/>
    <property type="project" value="InterPro"/>
</dbReference>
<dbReference type="SUPFAM" id="SSF51445">
    <property type="entry name" value="(Trans)glycosidases"/>
    <property type="match status" value="1"/>
</dbReference>
<evidence type="ECO:0000313" key="2">
    <source>
        <dbReference type="EMBL" id="QIB36352.1"/>
    </source>
</evidence>